<feature type="compositionally biased region" description="Basic and acidic residues" evidence="1">
    <location>
        <begin position="61"/>
        <end position="74"/>
    </location>
</feature>
<comment type="caution">
    <text evidence="2">The sequence shown here is derived from an EMBL/GenBank/DDBJ whole genome shotgun (WGS) entry which is preliminary data.</text>
</comment>
<protein>
    <submittedName>
        <fullName evidence="2">4760_t:CDS:1</fullName>
    </submittedName>
</protein>
<proteinExistence type="predicted"/>
<feature type="region of interest" description="Disordered" evidence="1">
    <location>
        <begin position="47"/>
        <end position="74"/>
    </location>
</feature>
<organism evidence="2 3">
    <name type="scientific">Funneliformis mosseae</name>
    <name type="common">Endomycorrhizal fungus</name>
    <name type="synonym">Glomus mosseae</name>
    <dbReference type="NCBI Taxonomy" id="27381"/>
    <lineage>
        <taxon>Eukaryota</taxon>
        <taxon>Fungi</taxon>
        <taxon>Fungi incertae sedis</taxon>
        <taxon>Mucoromycota</taxon>
        <taxon>Glomeromycotina</taxon>
        <taxon>Glomeromycetes</taxon>
        <taxon>Glomerales</taxon>
        <taxon>Glomeraceae</taxon>
        <taxon>Funneliformis</taxon>
    </lineage>
</organism>
<gene>
    <name evidence="2" type="ORF">FMOSSE_LOCUS9834</name>
</gene>
<evidence type="ECO:0000313" key="3">
    <source>
        <dbReference type="Proteomes" id="UP000789375"/>
    </source>
</evidence>
<reference evidence="2" key="1">
    <citation type="submission" date="2021-06" db="EMBL/GenBank/DDBJ databases">
        <authorList>
            <person name="Kallberg Y."/>
            <person name="Tangrot J."/>
            <person name="Rosling A."/>
        </authorList>
    </citation>
    <scope>NUCLEOTIDE SEQUENCE</scope>
    <source>
        <strain evidence="2">87-6 pot B 2015</strain>
    </source>
</reference>
<evidence type="ECO:0000313" key="2">
    <source>
        <dbReference type="EMBL" id="CAG8618244.1"/>
    </source>
</evidence>
<accession>A0A9N9CWF9</accession>
<feature type="compositionally biased region" description="Polar residues" evidence="1">
    <location>
        <begin position="47"/>
        <end position="56"/>
    </location>
</feature>
<sequence>MELWIGTIRVLIEKASILKSHLLTASKLLYINNVFFNAMMQKNQLQQSKSEENNLQGVEDIEVRSQKEQEHTQE</sequence>
<keyword evidence="3" id="KW-1185">Reference proteome</keyword>
<evidence type="ECO:0000256" key="1">
    <source>
        <dbReference type="SAM" id="MobiDB-lite"/>
    </source>
</evidence>
<dbReference type="AlphaFoldDB" id="A0A9N9CWF9"/>
<name>A0A9N9CWF9_FUNMO</name>
<dbReference type="Proteomes" id="UP000789375">
    <property type="component" value="Unassembled WGS sequence"/>
</dbReference>
<dbReference type="EMBL" id="CAJVPP010003017">
    <property type="protein sequence ID" value="CAG8618244.1"/>
    <property type="molecule type" value="Genomic_DNA"/>
</dbReference>